<reference evidence="8" key="1">
    <citation type="submission" date="2021-03" db="EMBL/GenBank/DDBJ databases">
        <authorList>
            <person name="Tagirdzhanova G."/>
        </authorList>
    </citation>
    <scope>NUCLEOTIDE SEQUENCE</scope>
</reference>
<evidence type="ECO:0000256" key="3">
    <source>
        <dbReference type="ARBA" id="ARBA00022692"/>
    </source>
</evidence>
<proteinExistence type="inferred from homology"/>
<dbReference type="GO" id="GO:0005886">
    <property type="term" value="C:plasma membrane"/>
    <property type="evidence" value="ECO:0007669"/>
    <property type="project" value="TreeGrafter"/>
</dbReference>
<accession>A0A8H3IDB3</accession>
<evidence type="ECO:0000256" key="5">
    <source>
        <dbReference type="ARBA" id="ARBA00023136"/>
    </source>
</evidence>
<comment type="caution">
    <text evidence="8">The sequence shown here is derived from an EMBL/GenBank/DDBJ whole genome shotgun (WGS) entry which is preliminary data.</text>
</comment>
<dbReference type="PANTHER" id="PTHR30618:SF0">
    <property type="entry name" value="PURINE-URACIL PERMEASE NCS1"/>
    <property type="match status" value="1"/>
</dbReference>
<feature type="transmembrane region" description="Helical" evidence="7">
    <location>
        <begin position="407"/>
        <end position="423"/>
    </location>
</feature>
<dbReference type="Proteomes" id="UP000664534">
    <property type="component" value="Unassembled WGS sequence"/>
</dbReference>
<evidence type="ECO:0000256" key="2">
    <source>
        <dbReference type="ARBA" id="ARBA00008974"/>
    </source>
</evidence>
<comment type="similarity">
    <text evidence="2">Belongs to the purine-cytosine permease (2.A.39) family.</text>
</comment>
<feature type="transmembrane region" description="Helical" evidence="7">
    <location>
        <begin position="314"/>
        <end position="334"/>
    </location>
</feature>
<evidence type="ECO:0000256" key="4">
    <source>
        <dbReference type="ARBA" id="ARBA00022989"/>
    </source>
</evidence>
<feature type="transmembrane region" description="Helical" evidence="7">
    <location>
        <begin position="109"/>
        <end position="127"/>
    </location>
</feature>
<sequence>MASYDTKDFYDEKNGSPASSAVESSVEVGHVSGLKRRLPGFNFSLEVRQEPSSFAATKNASNADFDPIPPSKRTWNWGAYVAYWMADAWAVSNWEVASSIISVGLNWKMAIGACVLGNTIMGLVITINGRMGATLHTPFAVLARMPFGYYFSYFVVLSRCVLAIVWLGVQTTTGGQCMTVLLTAIWPSFANIPNTIPAGEGITTSGMCGFVLYFLLQIPFLCIPYTKVQYFFALKSFIAPIIFLAIFGSTLHKAGGTVSHSTVITQPTSLSGSALAWAFFANLNGVLGNYATLGLNIADFARYANKPSAQNVQAIVIPFIFTIVGLLGIFTAAASETAYGQVIWNPIEIVGLWMKSGSHGGRAASAFGAIGLLIVTLGINISANSISAANDLMSFCPKYINIRRGQLLAAVIGSWGFVPWKILASAAKFLAFLGGYTIFLGPMTSILIAEFVPHNPTQLPPTTSISTNPFVSCRSYYIVRRGNVSVPDMYNFHGIYRYSPRYATNWRAVTAFFIGAIPPLPGFVNNIVAAGMGKTGVSLGGQHLFNIGYIYSFVSAGIFYWGFNRFFPHTESIMDHAETGEDAIAANDAKNVQERRASRADRKQSVVSTFFEV</sequence>
<feature type="transmembrane region" description="Helical" evidence="7">
    <location>
        <begin position="544"/>
        <end position="563"/>
    </location>
</feature>
<protein>
    <recommendedName>
        <fullName evidence="10">Uracil permease</fullName>
    </recommendedName>
</protein>
<dbReference type="AlphaFoldDB" id="A0A8H3IDB3"/>
<organism evidence="8 9">
    <name type="scientific">Imshaugia aleurites</name>
    <dbReference type="NCBI Taxonomy" id="172621"/>
    <lineage>
        <taxon>Eukaryota</taxon>
        <taxon>Fungi</taxon>
        <taxon>Dikarya</taxon>
        <taxon>Ascomycota</taxon>
        <taxon>Pezizomycotina</taxon>
        <taxon>Lecanoromycetes</taxon>
        <taxon>OSLEUM clade</taxon>
        <taxon>Lecanoromycetidae</taxon>
        <taxon>Lecanorales</taxon>
        <taxon>Lecanorineae</taxon>
        <taxon>Parmeliaceae</taxon>
        <taxon>Imshaugia</taxon>
    </lineage>
</organism>
<dbReference type="InterPro" id="IPR045225">
    <property type="entry name" value="Uracil/uridine/allantoin_perm"/>
</dbReference>
<dbReference type="EMBL" id="CAJPDT010000006">
    <property type="protein sequence ID" value="CAF9909429.1"/>
    <property type="molecule type" value="Genomic_DNA"/>
</dbReference>
<keyword evidence="4 7" id="KW-1133">Transmembrane helix</keyword>
<dbReference type="InterPro" id="IPR001248">
    <property type="entry name" value="Pur-cyt_permease"/>
</dbReference>
<dbReference type="GO" id="GO:0015205">
    <property type="term" value="F:nucleobase transmembrane transporter activity"/>
    <property type="evidence" value="ECO:0007669"/>
    <property type="project" value="TreeGrafter"/>
</dbReference>
<feature type="transmembrane region" description="Helical" evidence="7">
    <location>
        <begin position="274"/>
        <end position="293"/>
    </location>
</feature>
<feature type="compositionally biased region" description="Low complexity" evidence="6">
    <location>
        <begin position="15"/>
        <end position="25"/>
    </location>
</feature>
<evidence type="ECO:0000256" key="1">
    <source>
        <dbReference type="ARBA" id="ARBA00004141"/>
    </source>
</evidence>
<evidence type="ECO:0000256" key="6">
    <source>
        <dbReference type="SAM" id="MobiDB-lite"/>
    </source>
</evidence>
<dbReference type="PANTHER" id="PTHR30618">
    <property type="entry name" value="NCS1 FAMILY PURINE/PYRIMIDINE TRANSPORTER"/>
    <property type="match status" value="1"/>
</dbReference>
<feature type="transmembrane region" description="Helical" evidence="7">
    <location>
        <begin position="202"/>
        <end position="223"/>
    </location>
</feature>
<keyword evidence="5 7" id="KW-0472">Membrane</keyword>
<evidence type="ECO:0008006" key="10">
    <source>
        <dbReference type="Google" id="ProtNLM"/>
    </source>
</evidence>
<dbReference type="Pfam" id="PF02133">
    <property type="entry name" value="Transp_cyt_pur"/>
    <property type="match status" value="2"/>
</dbReference>
<name>A0A8H3IDB3_9LECA</name>
<dbReference type="OrthoDB" id="2018619at2759"/>
<evidence type="ECO:0000313" key="9">
    <source>
        <dbReference type="Proteomes" id="UP000664534"/>
    </source>
</evidence>
<gene>
    <name evidence="8" type="ORF">IMSHALPRED_008358</name>
</gene>
<feature type="compositionally biased region" description="Basic and acidic residues" evidence="6">
    <location>
        <begin position="1"/>
        <end position="14"/>
    </location>
</feature>
<dbReference type="Gene3D" id="1.10.4160.10">
    <property type="entry name" value="Hydantoin permease"/>
    <property type="match status" value="1"/>
</dbReference>
<feature type="transmembrane region" description="Helical" evidence="7">
    <location>
        <begin position="230"/>
        <end position="254"/>
    </location>
</feature>
<feature type="transmembrane region" description="Helical" evidence="7">
    <location>
        <begin position="506"/>
        <end position="524"/>
    </location>
</feature>
<evidence type="ECO:0000313" key="8">
    <source>
        <dbReference type="EMBL" id="CAF9909429.1"/>
    </source>
</evidence>
<dbReference type="CDD" id="cd11482">
    <property type="entry name" value="SLC-NCS1sbd_NRT1-like"/>
    <property type="match status" value="1"/>
</dbReference>
<keyword evidence="9" id="KW-1185">Reference proteome</keyword>
<comment type="subcellular location">
    <subcellularLocation>
        <location evidence="1">Membrane</location>
        <topology evidence="1">Multi-pass membrane protein</topology>
    </subcellularLocation>
</comment>
<evidence type="ECO:0000256" key="7">
    <source>
        <dbReference type="SAM" id="Phobius"/>
    </source>
</evidence>
<feature type="region of interest" description="Disordered" evidence="6">
    <location>
        <begin position="1"/>
        <end position="25"/>
    </location>
</feature>
<keyword evidence="3 7" id="KW-0812">Transmembrane</keyword>
<feature type="transmembrane region" description="Helical" evidence="7">
    <location>
        <begin position="429"/>
        <end position="449"/>
    </location>
</feature>
<feature type="transmembrane region" description="Helical" evidence="7">
    <location>
        <begin position="363"/>
        <end position="386"/>
    </location>
</feature>